<dbReference type="Proteomes" id="UP000585474">
    <property type="component" value="Unassembled WGS sequence"/>
</dbReference>
<comment type="caution">
    <text evidence="1">The sequence shown here is derived from an EMBL/GenBank/DDBJ whole genome shotgun (WGS) entry which is preliminary data.</text>
</comment>
<dbReference type="AlphaFoldDB" id="A0A7J0H6B4"/>
<dbReference type="EMBL" id="BJWL01000027">
    <property type="protein sequence ID" value="GFZ18495.1"/>
    <property type="molecule type" value="Genomic_DNA"/>
</dbReference>
<keyword evidence="2" id="KW-1185">Reference proteome</keyword>
<accession>A0A7J0H6B4</accession>
<sequence>MFFGIGNLCRTYDLHQALFLLSRYDMSLEAFYGKFRSIFEEIALTKKLLSLSEVLSRLRQATLPHVAPYPAERSALVASMGPYQSLGNGFGCGGRSGNDSSRGGRTYDCDSCDSGSCGHG</sequence>
<organism evidence="1 2">
    <name type="scientific">Actinidia rufa</name>
    <dbReference type="NCBI Taxonomy" id="165716"/>
    <lineage>
        <taxon>Eukaryota</taxon>
        <taxon>Viridiplantae</taxon>
        <taxon>Streptophyta</taxon>
        <taxon>Embryophyta</taxon>
        <taxon>Tracheophyta</taxon>
        <taxon>Spermatophyta</taxon>
        <taxon>Magnoliopsida</taxon>
        <taxon>eudicotyledons</taxon>
        <taxon>Gunneridae</taxon>
        <taxon>Pentapetalae</taxon>
        <taxon>asterids</taxon>
        <taxon>Ericales</taxon>
        <taxon>Actinidiaceae</taxon>
        <taxon>Actinidia</taxon>
    </lineage>
</organism>
<evidence type="ECO:0000313" key="1">
    <source>
        <dbReference type="EMBL" id="GFZ18495.1"/>
    </source>
</evidence>
<name>A0A7J0H6B4_9ERIC</name>
<reference evidence="1 2" key="1">
    <citation type="submission" date="2019-07" db="EMBL/GenBank/DDBJ databases">
        <title>De Novo Assembly of kiwifruit Actinidia rufa.</title>
        <authorList>
            <person name="Sugita-Konishi S."/>
            <person name="Sato K."/>
            <person name="Mori E."/>
            <person name="Abe Y."/>
            <person name="Kisaki G."/>
            <person name="Hamano K."/>
            <person name="Suezawa K."/>
            <person name="Otani M."/>
            <person name="Fukuda T."/>
            <person name="Manabe T."/>
            <person name="Gomi K."/>
            <person name="Tabuchi M."/>
            <person name="Akimitsu K."/>
            <person name="Kataoka I."/>
        </authorList>
    </citation>
    <scope>NUCLEOTIDE SEQUENCE [LARGE SCALE GENOMIC DNA]</scope>
    <source>
        <strain evidence="2">cv. Fuchu</strain>
    </source>
</reference>
<gene>
    <name evidence="1" type="ORF">Acr_27g0002340</name>
</gene>
<proteinExistence type="predicted"/>
<evidence type="ECO:0000313" key="2">
    <source>
        <dbReference type="Proteomes" id="UP000585474"/>
    </source>
</evidence>
<protein>
    <submittedName>
        <fullName evidence="1">Uncharacterized protein</fullName>
    </submittedName>
</protein>